<protein>
    <submittedName>
        <fullName evidence="7">RE1-silencing transcription factor</fullName>
    </submittedName>
</protein>
<accession>A0A8D9DZY4</accession>
<dbReference type="InterPro" id="IPR050688">
    <property type="entry name" value="Zinc_finger/UBP_domain"/>
</dbReference>
<organism evidence="7">
    <name type="scientific">Cacopsylla melanoneura</name>
    <dbReference type="NCBI Taxonomy" id="428564"/>
    <lineage>
        <taxon>Eukaryota</taxon>
        <taxon>Metazoa</taxon>
        <taxon>Ecdysozoa</taxon>
        <taxon>Arthropoda</taxon>
        <taxon>Hexapoda</taxon>
        <taxon>Insecta</taxon>
        <taxon>Pterygota</taxon>
        <taxon>Neoptera</taxon>
        <taxon>Paraneoptera</taxon>
        <taxon>Hemiptera</taxon>
        <taxon>Sternorrhyncha</taxon>
        <taxon>Psylloidea</taxon>
        <taxon>Psyllidae</taxon>
        <taxon>Psyllinae</taxon>
        <taxon>Cacopsylla</taxon>
    </lineage>
</organism>
<evidence type="ECO:0000256" key="5">
    <source>
        <dbReference type="PROSITE-ProRule" id="PRU00042"/>
    </source>
</evidence>
<keyword evidence="3 5" id="KW-0863">Zinc-finger</keyword>
<dbReference type="GO" id="GO:0005634">
    <property type="term" value="C:nucleus"/>
    <property type="evidence" value="ECO:0007669"/>
    <property type="project" value="TreeGrafter"/>
</dbReference>
<dbReference type="PANTHER" id="PTHR24403">
    <property type="entry name" value="ZINC FINGER PROTEIN"/>
    <property type="match status" value="1"/>
</dbReference>
<dbReference type="InterPro" id="IPR036236">
    <property type="entry name" value="Znf_C2H2_sf"/>
</dbReference>
<sequence>MKIHIQEHLGDRPHKCDFCSYSSSRRSNLKLHLKKHVKDPDLLPAHISNVKICQYCNVSCPNNRALLEHWEQCIMVPVSSKKVCLYCNKFVPSDIDVFIGHCQTCPNMSFLNAAIPQSCKHCSNYASSDVSSILEHCQTCPYMNRPEPQEYRYVCVSCDYYTLIAQNMRNHTLIHLGDRQFKCCLCTYGAFQKDKLMAHIKSKHSTKVQN</sequence>
<evidence type="ECO:0000256" key="3">
    <source>
        <dbReference type="ARBA" id="ARBA00022771"/>
    </source>
</evidence>
<dbReference type="EMBL" id="HBUF01048958">
    <property type="protein sequence ID" value="CAG6620966.1"/>
    <property type="molecule type" value="Transcribed_RNA"/>
</dbReference>
<dbReference type="InterPro" id="IPR013087">
    <property type="entry name" value="Znf_C2H2_type"/>
</dbReference>
<dbReference type="AlphaFoldDB" id="A0A8D9DZY4"/>
<name>A0A8D9DZY4_9HEMI</name>
<reference evidence="7" key="1">
    <citation type="submission" date="2021-05" db="EMBL/GenBank/DDBJ databases">
        <authorList>
            <person name="Alioto T."/>
            <person name="Alioto T."/>
            <person name="Gomez Garrido J."/>
        </authorList>
    </citation>
    <scope>NUCLEOTIDE SEQUENCE</scope>
</reference>
<dbReference type="EMBL" id="HBUF01395785">
    <property type="protein sequence ID" value="CAG6735478.1"/>
    <property type="molecule type" value="Transcribed_RNA"/>
</dbReference>
<evidence type="ECO:0000256" key="4">
    <source>
        <dbReference type="ARBA" id="ARBA00022833"/>
    </source>
</evidence>
<dbReference type="PANTHER" id="PTHR24403:SF67">
    <property type="entry name" value="FI01116P-RELATED"/>
    <property type="match status" value="1"/>
</dbReference>
<dbReference type="PROSITE" id="PS50157">
    <property type="entry name" value="ZINC_FINGER_C2H2_2"/>
    <property type="match status" value="2"/>
</dbReference>
<evidence type="ECO:0000256" key="1">
    <source>
        <dbReference type="ARBA" id="ARBA00022723"/>
    </source>
</evidence>
<dbReference type="SUPFAM" id="SSF57667">
    <property type="entry name" value="beta-beta-alpha zinc fingers"/>
    <property type="match status" value="2"/>
</dbReference>
<dbReference type="EMBL" id="HBUF01395784">
    <property type="protein sequence ID" value="CAG6735477.1"/>
    <property type="molecule type" value="Transcribed_RNA"/>
</dbReference>
<keyword evidence="4" id="KW-0862">Zinc</keyword>
<dbReference type="GO" id="GO:0008270">
    <property type="term" value="F:zinc ion binding"/>
    <property type="evidence" value="ECO:0007669"/>
    <property type="project" value="UniProtKB-KW"/>
</dbReference>
<dbReference type="SMART" id="SM00355">
    <property type="entry name" value="ZnF_C2H2"/>
    <property type="match status" value="4"/>
</dbReference>
<evidence type="ECO:0000259" key="6">
    <source>
        <dbReference type="PROSITE" id="PS50157"/>
    </source>
</evidence>
<dbReference type="EMBL" id="HBUF01048959">
    <property type="protein sequence ID" value="CAG6620967.1"/>
    <property type="molecule type" value="Transcribed_RNA"/>
</dbReference>
<dbReference type="FunFam" id="3.30.160.60:FF:001601">
    <property type="entry name" value="Uncharacterized protein, isoform A"/>
    <property type="match status" value="1"/>
</dbReference>
<proteinExistence type="predicted"/>
<feature type="domain" description="C2H2-type" evidence="6">
    <location>
        <begin position="153"/>
        <end position="180"/>
    </location>
</feature>
<feature type="domain" description="C2H2-type" evidence="6">
    <location>
        <begin position="14"/>
        <end position="41"/>
    </location>
</feature>
<dbReference type="Gene3D" id="3.30.160.60">
    <property type="entry name" value="Classic Zinc Finger"/>
    <property type="match status" value="2"/>
</dbReference>
<dbReference type="GO" id="GO:0045944">
    <property type="term" value="P:positive regulation of transcription by RNA polymerase II"/>
    <property type="evidence" value="ECO:0007669"/>
    <property type="project" value="TreeGrafter"/>
</dbReference>
<keyword evidence="2" id="KW-0677">Repeat</keyword>
<dbReference type="EMBL" id="HBUF01216954">
    <property type="protein sequence ID" value="CAG6667643.1"/>
    <property type="molecule type" value="Transcribed_RNA"/>
</dbReference>
<evidence type="ECO:0000313" key="7">
    <source>
        <dbReference type="EMBL" id="CAG6735477.1"/>
    </source>
</evidence>
<evidence type="ECO:0000256" key="2">
    <source>
        <dbReference type="ARBA" id="ARBA00022737"/>
    </source>
</evidence>
<keyword evidence="1" id="KW-0479">Metal-binding</keyword>